<evidence type="ECO:0000256" key="3">
    <source>
        <dbReference type="ARBA" id="ARBA00023139"/>
    </source>
</evidence>
<comment type="subunit">
    <text evidence="6">Component of the lipopolysaccharide transport and assembly complex. Interacts with LptD.</text>
</comment>
<dbReference type="GO" id="GO:0001530">
    <property type="term" value="F:lipopolysaccharide binding"/>
    <property type="evidence" value="ECO:0007669"/>
    <property type="project" value="TreeGrafter"/>
</dbReference>
<dbReference type="AlphaFoldDB" id="A0A4R3L5G6"/>
<dbReference type="InterPro" id="IPR007485">
    <property type="entry name" value="LPS_assembly_LptE"/>
</dbReference>
<keyword evidence="5 6" id="KW-0449">Lipoprotein</keyword>
<protein>
    <recommendedName>
        <fullName evidence="6">LPS-assembly lipoprotein LptE</fullName>
    </recommendedName>
</protein>
<reference evidence="7 8" key="1">
    <citation type="submission" date="2019-03" db="EMBL/GenBank/DDBJ databases">
        <title>Genomic Encyclopedia of Type Strains, Phase IV (KMG-IV): sequencing the most valuable type-strain genomes for metagenomic binning, comparative biology and taxonomic classification.</title>
        <authorList>
            <person name="Goeker M."/>
        </authorList>
    </citation>
    <scope>NUCLEOTIDE SEQUENCE [LARGE SCALE GENOMIC DNA]</scope>
    <source>
        <strain evidence="7 8">DSM 21944</strain>
    </source>
</reference>
<keyword evidence="8" id="KW-1185">Reference proteome</keyword>
<comment type="function">
    <text evidence="6">Together with LptD, is involved in the assembly of lipopolysaccharide (LPS) at the surface of the outer membrane. Required for the proper assembly of LptD. Binds LPS and may serve as the LPS recognition site at the outer membrane.</text>
</comment>
<keyword evidence="4 6" id="KW-0998">Cell outer membrane</keyword>
<keyword evidence="2 6" id="KW-0472">Membrane</keyword>
<evidence type="ECO:0000256" key="2">
    <source>
        <dbReference type="ARBA" id="ARBA00023136"/>
    </source>
</evidence>
<dbReference type="PANTHER" id="PTHR38098:SF1">
    <property type="entry name" value="LPS-ASSEMBLY LIPOPROTEIN LPTE"/>
    <property type="match status" value="1"/>
</dbReference>
<sequence>MSVLKLRVPFLVLACALLLASCGFKLRGEADLPDSLRQLRLDMADTGPRIKRELVAALERAGVRLMPADALDVAVLRVPVNRAYSEALTISEQARVREYAVRHRVEFEVLGADGSLLMPKQVILLERDFVFDERDALGVAGQEEALRGDLEREMVRAILRRIEAVGTSLP</sequence>
<evidence type="ECO:0000256" key="4">
    <source>
        <dbReference type="ARBA" id="ARBA00023237"/>
    </source>
</evidence>
<dbReference type="EMBL" id="SMAF01000024">
    <property type="protein sequence ID" value="TCS94040.1"/>
    <property type="molecule type" value="Genomic_DNA"/>
</dbReference>
<dbReference type="Gene3D" id="3.30.160.150">
    <property type="entry name" value="Lipoprotein like domain"/>
    <property type="match status" value="1"/>
</dbReference>
<dbReference type="GO" id="GO:1990351">
    <property type="term" value="C:transporter complex"/>
    <property type="evidence" value="ECO:0007669"/>
    <property type="project" value="TreeGrafter"/>
</dbReference>
<dbReference type="GO" id="GO:0015920">
    <property type="term" value="P:lipopolysaccharide transport"/>
    <property type="evidence" value="ECO:0007669"/>
    <property type="project" value="TreeGrafter"/>
</dbReference>
<proteinExistence type="inferred from homology"/>
<dbReference type="PANTHER" id="PTHR38098">
    <property type="entry name" value="LPS-ASSEMBLY LIPOPROTEIN LPTE"/>
    <property type="match status" value="1"/>
</dbReference>
<keyword evidence="3 6" id="KW-0564">Palmitate</keyword>
<evidence type="ECO:0000256" key="6">
    <source>
        <dbReference type="HAMAP-Rule" id="MF_01186"/>
    </source>
</evidence>
<evidence type="ECO:0000313" key="8">
    <source>
        <dbReference type="Proteomes" id="UP000294599"/>
    </source>
</evidence>
<evidence type="ECO:0000256" key="5">
    <source>
        <dbReference type="ARBA" id="ARBA00023288"/>
    </source>
</evidence>
<keyword evidence="1 6" id="KW-0732">Signal</keyword>
<organism evidence="7 8">
    <name type="scientific">Pseudofulvimonas gallinarii</name>
    <dbReference type="NCBI Taxonomy" id="634155"/>
    <lineage>
        <taxon>Bacteria</taxon>
        <taxon>Pseudomonadati</taxon>
        <taxon>Pseudomonadota</taxon>
        <taxon>Gammaproteobacteria</taxon>
        <taxon>Lysobacterales</taxon>
        <taxon>Rhodanobacteraceae</taxon>
        <taxon>Pseudofulvimonas</taxon>
    </lineage>
</organism>
<evidence type="ECO:0000256" key="1">
    <source>
        <dbReference type="ARBA" id="ARBA00022729"/>
    </source>
</evidence>
<accession>A0A4R3L5G6</accession>
<comment type="subcellular location">
    <subcellularLocation>
        <location evidence="6">Cell outer membrane</location>
        <topology evidence="6">Lipid-anchor</topology>
    </subcellularLocation>
</comment>
<dbReference type="HAMAP" id="MF_01186">
    <property type="entry name" value="LPS_assembly_LptE"/>
    <property type="match status" value="1"/>
</dbReference>
<dbReference type="Pfam" id="PF04390">
    <property type="entry name" value="LptE"/>
    <property type="match status" value="1"/>
</dbReference>
<comment type="caution">
    <text evidence="7">The sequence shown here is derived from an EMBL/GenBank/DDBJ whole genome shotgun (WGS) entry which is preliminary data.</text>
</comment>
<gene>
    <name evidence="6" type="primary">lptE</name>
    <name evidence="7" type="ORF">EDC25_12415</name>
</gene>
<evidence type="ECO:0000313" key="7">
    <source>
        <dbReference type="EMBL" id="TCS94040.1"/>
    </source>
</evidence>
<dbReference type="PROSITE" id="PS51257">
    <property type="entry name" value="PROKAR_LIPOPROTEIN"/>
    <property type="match status" value="1"/>
</dbReference>
<dbReference type="GO" id="GO:0009279">
    <property type="term" value="C:cell outer membrane"/>
    <property type="evidence" value="ECO:0007669"/>
    <property type="project" value="UniProtKB-SubCell"/>
</dbReference>
<dbReference type="Proteomes" id="UP000294599">
    <property type="component" value="Unassembled WGS sequence"/>
</dbReference>
<comment type="similarity">
    <text evidence="6">Belongs to the LptE lipoprotein family.</text>
</comment>
<name>A0A4R3L5G6_9GAMM</name>
<dbReference type="RefSeq" id="WP_210772000.1">
    <property type="nucleotide sequence ID" value="NZ_JBHLWF010000010.1"/>
</dbReference>
<dbReference type="GO" id="GO:0043165">
    <property type="term" value="P:Gram-negative-bacterium-type cell outer membrane assembly"/>
    <property type="evidence" value="ECO:0007669"/>
    <property type="project" value="UniProtKB-UniRule"/>
</dbReference>